<dbReference type="Gene3D" id="1.20.1080.10">
    <property type="entry name" value="Glycerol uptake facilitator protein"/>
    <property type="match status" value="1"/>
</dbReference>
<dbReference type="EMBL" id="CAXITT010000538">
    <property type="protein sequence ID" value="CAL1543292.1"/>
    <property type="molecule type" value="Genomic_DNA"/>
</dbReference>
<dbReference type="GO" id="GO:0016323">
    <property type="term" value="C:basolateral plasma membrane"/>
    <property type="evidence" value="ECO:0007669"/>
    <property type="project" value="TreeGrafter"/>
</dbReference>
<dbReference type="SUPFAM" id="SSF81338">
    <property type="entry name" value="Aquaporin-like"/>
    <property type="match status" value="1"/>
</dbReference>
<comment type="subcellular location">
    <subcellularLocation>
        <location evidence="1">Membrane</location>
        <topology evidence="1">Multi-pass membrane protein</topology>
    </subcellularLocation>
</comment>
<dbReference type="PRINTS" id="PR00783">
    <property type="entry name" value="MINTRINSICP"/>
</dbReference>
<keyword evidence="4 7" id="KW-0812">Transmembrane</keyword>
<evidence type="ECO:0000256" key="6">
    <source>
        <dbReference type="ARBA" id="ARBA00023136"/>
    </source>
</evidence>
<feature type="transmembrane region" description="Helical" evidence="8">
    <location>
        <begin position="189"/>
        <end position="206"/>
    </location>
</feature>
<comment type="similarity">
    <text evidence="2 7">Belongs to the MIP/aquaporin (TC 1.A.8) family.</text>
</comment>
<dbReference type="InterPro" id="IPR022357">
    <property type="entry name" value="MIP_CS"/>
</dbReference>
<dbReference type="PANTHER" id="PTHR43829:SF9">
    <property type="entry name" value="AQUAPORIN-9"/>
    <property type="match status" value="1"/>
</dbReference>
<sequence length="357" mass="38788">MNKSNLANCFLEAPYTWLDSKNDYVRKLHVQERAMSKTEVVTSRTEPCSYSAILKEAVAECLGTAVLMVFGCGSVAQFILSHGQEGSTDQVRWSWGFGVAFGVYVSGGVSGGHLNPAVTLTKCLFKKLPWRKLLPYWAGQYLGAFLASCLVFAVYYDALNAFDGGNRTLKTSSIFVTYPKKHLSVANGLGDQIFGTALLMLLVQALSDPKNMSPGKGYTPVLVGLIVVAIGMTYAFNCGYAINPARDLAPRIFVSIAGWGSQVFSYHDYSWFWIPIVGPHIGAILGGAVYELCINQSLPGVDFSAFFRRLGWLAPQVEPPLPDRSVTNMAVYTVSPSEIVDTGFVEEVTTPKGDAPS</sequence>
<dbReference type="CDD" id="cd00333">
    <property type="entry name" value="MIP"/>
    <property type="match status" value="1"/>
</dbReference>
<dbReference type="PANTHER" id="PTHR43829">
    <property type="entry name" value="AQUAPORIN OR AQUAGLYCEROPORIN RELATED"/>
    <property type="match status" value="1"/>
</dbReference>
<keyword evidence="10" id="KW-1185">Reference proteome</keyword>
<dbReference type="InterPro" id="IPR023271">
    <property type="entry name" value="Aquaporin-like"/>
</dbReference>
<name>A0AAV2I906_LYMST</name>
<dbReference type="PROSITE" id="PS00221">
    <property type="entry name" value="MIP"/>
    <property type="match status" value="1"/>
</dbReference>
<evidence type="ECO:0000256" key="7">
    <source>
        <dbReference type="RuleBase" id="RU000477"/>
    </source>
</evidence>
<evidence type="ECO:0000256" key="3">
    <source>
        <dbReference type="ARBA" id="ARBA00022448"/>
    </source>
</evidence>
<evidence type="ECO:0000256" key="8">
    <source>
        <dbReference type="SAM" id="Phobius"/>
    </source>
</evidence>
<dbReference type="FunFam" id="1.20.1080.10:FF:000064">
    <property type="entry name" value="Uncharacterized protein"/>
    <property type="match status" value="1"/>
</dbReference>
<reference evidence="9 10" key="1">
    <citation type="submission" date="2024-04" db="EMBL/GenBank/DDBJ databases">
        <authorList>
            <consortium name="Genoscope - CEA"/>
            <person name="William W."/>
        </authorList>
    </citation>
    <scope>NUCLEOTIDE SEQUENCE [LARGE SCALE GENOMIC DNA]</scope>
</reference>
<dbReference type="AlphaFoldDB" id="A0AAV2I906"/>
<evidence type="ECO:0000313" key="9">
    <source>
        <dbReference type="EMBL" id="CAL1543292.1"/>
    </source>
</evidence>
<dbReference type="Pfam" id="PF00230">
    <property type="entry name" value="MIP"/>
    <property type="match status" value="1"/>
</dbReference>
<keyword evidence="3 7" id="KW-0813">Transport</keyword>
<gene>
    <name evidence="9" type="ORF">GSLYS_00016826001</name>
</gene>
<keyword evidence="6 8" id="KW-0472">Membrane</keyword>
<feature type="transmembrane region" description="Helical" evidence="8">
    <location>
        <begin position="92"/>
        <end position="112"/>
    </location>
</feature>
<keyword evidence="5 8" id="KW-1133">Transmembrane helix</keyword>
<feature type="transmembrane region" description="Helical" evidence="8">
    <location>
        <begin position="61"/>
        <end position="80"/>
    </location>
</feature>
<evidence type="ECO:0000256" key="2">
    <source>
        <dbReference type="ARBA" id="ARBA00006175"/>
    </source>
</evidence>
<feature type="transmembrane region" description="Helical" evidence="8">
    <location>
        <begin position="133"/>
        <end position="156"/>
    </location>
</feature>
<accession>A0AAV2I906</accession>
<evidence type="ECO:0000256" key="5">
    <source>
        <dbReference type="ARBA" id="ARBA00022989"/>
    </source>
</evidence>
<dbReference type="InterPro" id="IPR000425">
    <property type="entry name" value="MIP"/>
</dbReference>
<feature type="transmembrane region" description="Helical" evidence="8">
    <location>
        <begin position="218"/>
        <end position="236"/>
    </location>
</feature>
<dbReference type="Proteomes" id="UP001497497">
    <property type="component" value="Unassembled WGS sequence"/>
</dbReference>
<evidence type="ECO:0000313" key="10">
    <source>
        <dbReference type="Proteomes" id="UP001497497"/>
    </source>
</evidence>
<proteinExistence type="inferred from homology"/>
<dbReference type="GO" id="GO:0015250">
    <property type="term" value="F:water channel activity"/>
    <property type="evidence" value="ECO:0007669"/>
    <property type="project" value="TreeGrafter"/>
</dbReference>
<comment type="caution">
    <text evidence="9">The sequence shown here is derived from an EMBL/GenBank/DDBJ whole genome shotgun (WGS) entry which is preliminary data.</text>
</comment>
<protein>
    <submittedName>
        <fullName evidence="9">Uncharacterized protein</fullName>
    </submittedName>
</protein>
<evidence type="ECO:0000256" key="1">
    <source>
        <dbReference type="ARBA" id="ARBA00004141"/>
    </source>
</evidence>
<dbReference type="InterPro" id="IPR050363">
    <property type="entry name" value="MIP/Aquaporin"/>
</dbReference>
<dbReference type="NCBIfam" id="TIGR00861">
    <property type="entry name" value="MIP"/>
    <property type="match status" value="1"/>
</dbReference>
<evidence type="ECO:0000256" key="4">
    <source>
        <dbReference type="ARBA" id="ARBA00022692"/>
    </source>
</evidence>
<organism evidence="9 10">
    <name type="scientific">Lymnaea stagnalis</name>
    <name type="common">Great pond snail</name>
    <name type="synonym">Helix stagnalis</name>
    <dbReference type="NCBI Taxonomy" id="6523"/>
    <lineage>
        <taxon>Eukaryota</taxon>
        <taxon>Metazoa</taxon>
        <taxon>Spiralia</taxon>
        <taxon>Lophotrochozoa</taxon>
        <taxon>Mollusca</taxon>
        <taxon>Gastropoda</taxon>
        <taxon>Heterobranchia</taxon>
        <taxon>Euthyneura</taxon>
        <taxon>Panpulmonata</taxon>
        <taxon>Hygrophila</taxon>
        <taxon>Lymnaeoidea</taxon>
        <taxon>Lymnaeidae</taxon>
        <taxon>Lymnaea</taxon>
    </lineage>
</organism>
<dbReference type="GO" id="GO:0015254">
    <property type="term" value="F:glycerol channel activity"/>
    <property type="evidence" value="ECO:0007669"/>
    <property type="project" value="TreeGrafter"/>
</dbReference>